<sequence length="277" mass="29920">MRKHLSTIILITVFFVGLSVLLYPTVSNYLNQSNATHAIGNYDQVLNSMGDEENGKLLARAQEYNCELAAHPPRLVNGEPEGEDYRALLDVTGNGMIGYLTIKRLGVMLPVYHGTSERVLSSAAGHLEGSSLPVGGASTHAVITGHRGLPAAKLFTDLDQLEIGDTFTVTTLNQTLTYEVDQIKIMLPEETDDLAILPGEDHVTLVTCTPYAVNTHRLLVRGVAVDAPHQMRIAADAVQVDPVIVAPCVAAPLLLILLCFLLFSGRGAKKQGNSRRD</sequence>
<feature type="active site" description="Acyl-thioester intermediate" evidence="2">
    <location>
        <position position="208"/>
    </location>
</feature>
<dbReference type="InterPro" id="IPR005754">
    <property type="entry name" value="Sortase"/>
</dbReference>
<keyword evidence="3" id="KW-0812">Transmembrane</keyword>
<evidence type="ECO:0000256" key="1">
    <source>
        <dbReference type="ARBA" id="ARBA00022801"/>
    </source>
</evidence>
<keyword evidence="3" id="KW-0472">Membrane</keyword>
<dbReference type="EMBL" id="JACRST010000010">
    <property type="protein sequence ID" value="MBC8546847.1"/>
    <property type="molecule type" value="Genomic_DNA"/>
</dbReference>
<feature type="active site" description="Proton donor/acceptor" evidence="2">
    <location>
        <position position="146"/>
    </location>
</feature>
<keyword evidence="3" id="KW-1133">Transmembrane helix</keyword>
<dbReference type="SUPFAM" id="SSF63817">
    <property type="entry name" value="Sortase"/>
    <property type="match status" value="1"/>
</dbReference>
<evidence type="ECO:0000256" key="2">
    <source>
        <dbReference type="PIRSR" id="PIRSR605754-1"/>
    </source>
</evidence>
<dbReference type="AlphaFoldDB" id="A0A926E0D7"/>
<comment type="caution">
    <text evidence="4">The sequence shown here is derived from an EMBL/GenBank/DDBJ whole genome shotgun (WGS) entry which is preliminary data.</text>
</comment>
<evidence type="ECO:0000313" key="5">
    <source>
        <dbReference type="Proteomes" id="UP000653127"/>
    </source>
</evidence>
<feature type="transmembrane region" description="Helical" evidence="3">
    <location>
        <begin position="243"/>
        <end position="263"/>
    </location>
</feature>
<evidence type="ECO:0000313" key="4">
    <source>
        <dbReference type="EMBL" id="MBC8546847.1"/>
    </source>
</evidence>
<feature type="transmembrane region" description="Helical" evidence="3">
    <location>
        <begin position="7"/>
        <end position="26"/>
    </location>
</feature>
<organism evidence="4 5">
    <name type="scientific">Ligaoa zhengdingensis</name>
    <dbReference type="NCBI Taxonomy" id="2763658"/>
    <lineage>
        <taxon>Bacteria</taxon>
        <taxon>Bacillati</taxon>
        <taxon>Bacillota</taxon>
        <taxon>Clostridia</taxon>
        <taxon>Eubacteriales</taxon>
        <taxon>Oscillospiraceae</taxon>
        <taxon>Ligaoa</taxon>
    </lineage>
</organism>
<proteinExistence type="predicted"/>
<keyword evidence="1" id="KW-0378">Hydrolase</keyword>
<evidence type="ECO:0000256" key="3">
    <source>
        <dbReference type="SAM" id="Phobius"/>
    </source>
</evidence>
<gene>
    <name evidence="4" type="ORF">H8711_07860</name>
</gene>
<dbReference type="Proteomes" id="UP000653127">
    <property type="component" value="Unassembled WGS sequence"/>
</dbReference>
<dbReference type="InterPro" id="IPR023365">
    <property type="entry name" value="Sortase_dom-sf"/>
</dbReference>
<dbReference type="Pfam" id="PF04203">
    <property type="entry name" value="Sortase"/>
    <property type="match status" value="1"/>
</dbReference>
<dbReference type="InterPro" id="IPR042002">
    <property type="entry name" value="Sortase_C"/>
</dbReference>
<accession>A0A926E0D7</accession>
<dbReference type="NCBIfam" id="NF033745">
    <property type="entry name" value="class_C_sortase"/>
    <property type="match status" value="1"/>
</dbReference>
<dbReference type="NCBIfam" id="TIGR01076">
    <property type="entry name" value="sortase_fam"/>
    <property type="match status" value="1"/>
</dbReference>
<protein>
    <submittedName>
        <fullName evidence="4">Class C sortase</fullName>
    </submittedName>
</protein>
<dbReference type="CDD" id="cd05827">
    <property type="entry name" value="Sortase_C"/>
    <property type="match status" value="1"/>
</dbReference>
<name>A0A926E0D7_9FIRM</name>
<keyword evidence="5" id="KW-1185">Reference proteome</keyword>
<dbReference type="Gene3D" id="2.40.260.10">
    <property type="entry name" value="Sortase"/>
    <property type="match status" value="1"/>
</dbReference>
<dbReference type="GO" id="GO:0016787">
    <property type="term" value="F:hydrolase activity"/>
    <property type="evidence" value="ECO:0007669"/>
    <property type="project" value="UniProtKB-KW"/>
</dbReference>
<reference evidence="4" key="1">
    <citation type="submission" date="2020-08" db="EMBL/GenBank/DDBJ databases">
        <title>Genome public.</title>
        <authorList>
            <person name="Liu C."/>
            <person name="Sun Q."/>
        </authorList>
    </citation>
    <scope>NUCLEOTIDE SEQUENCE</scope>
    <source>
        <strain evidence="4">NSJ-31</strain>
    </source>
</reference>
<dbReference type="RefSeq" id="WP_249282922.1">
    <property type="nucleotide sequence ID" value="NZ_JACRST010000010.1"/>
</dbReference>